<reference evidence="2 3" key="1">
    <citation type="submission" date="2020-08" db="EMBL/GenBank/DDBJ databases">
        <title>Sequencing the genomes of 1000 actinobacteria strains.</title>
        <authorList>
            <person name="Klenk H.-P."/>
        </authorList>
    </citation>
    <scope>NUCLEOTIDE SEQUENCE [LARGE SCALE GENOMIC DNA]</scope>
    <source>
        <strain evidence="2 3">DSM 102030</strain>
    </source>
</reference>
<dbReference type="EMBL" id="JACHJT010000001">
    <property type="protein sequence ID" value="MBB4931781.1"/>
    <property type="molecule type" value="Genomic_DNA"/>
</dbReference>
<dbReference type="AlphaFoldDB" id="A0A7W7RHY1"/>
<feature type="region of interest" description="Disordered" evidence="1">
    <location>
        <begin position="58"/>
        <end position="81"/>
    </location>
</feature>
<keyword evidence="3" id="KW-1185">Reference proteome</keyword>
<proteinExistence type="predicted"/>
<gene>
    <name evidence="2" type="ORF">F4561_002601</name>
</gene>
<organism evidence="2 3">
    <name type="scientific">Lipingzhangella halophila</name>
    <dbReference type="NCBI Taxonomy" id="1783352"/>
    <lineage>
        <taxon>Bacteria</taxon>
        <taxon>Bacillati</taxon>
        <taxon>Actinomycetota</taxon>
        <taxon>Actinomycetes</taxon>
        <taxon>Streptosporangiales</taxon>
        <taxon>Nocardiopsidaceae</taxon>
        <taxon>Lipingzhangella</taxon>
    </lineage>
</organism>
<name>A0A7W7RHY1_9ACTN</name>
<evidence type="ECO:0000313" key="3">
    <source>
        <dbReference type="Proteomes" id="UP000523007"/>
    </source>
</evidence>
<comment type="caution">
    <text evidence="2">The sequence shown here is derived from an EMBL/GenBank/DDBJ whole genome shotgun (WGS) entry which is preliminary data.</text>
</comment>
<accession>A0A7W7RHY1</accession>
<sequence length="160" mass="17621">MDTRRLELGLRWKGVVERAGITHQTLLQLRKGQAVADFTVSRVEQALEWAPGSIARIMEGGDPHPTSSDASAEDEGEDRLDGPIADLLDDGESLTWWQTPLGRTYRLESATPGYAVEAGFGANEQPEDVIDDLRQLLESTLAQAEVLAKRRSGGRRARRP</sequence>
<dbReference type="Proteomes" id="UP000523007">
    <property type="component" value="Unassembled WGS sequence"/>
</dbReference>
<protein>
    <submittedName>
        <fullName evidence="2">Uncharacterized protein</fullName>
    </submittedName>
</protein>
<evidence type="ECO:0000256" key="1">
    <source>
        <dbReference type="SAM" id="MobiDB-lite"/>
    </source>
</evidence>
<evidence type="ECO:0000313" key="2">
    <source>
        <dbReference type="EMBL" id="MBB4931781.1"/>
    </source>
</evidence>